<proteinExistence type="predicted"/>
<name>A0ABU6DTK3_9GAMM</name>
<sequence>MQQVNAFLQEKISTAELDIDQLIKLIQQHSSPDSVEYKLLELTLNQVLAEYLRKAESCISGIHS</sequence>
<protein>
    <recommendedName>
        <fullName evidence="3">DUF2526 family protein</fullName>
    </recommendedName>
</protein>
<accession>A0ABU6DTK3</accession>
<evidence type="ECO:0008006" key="3">
    <source>
        <dbReference type="Google" id="ProtNLM"/>
    </source>
</evidence>
<evidence type="ECO:0000313" key="1">
    <source>
        <dbReference type="EMBL" id="MEB5476723.1"/>
    </source>
</evidence>
<organism evidence="1 2">
    <name type="scientific">Acinetobacter pollinis</name>
    <dbReference type="NCBI Taxonomy" id="2605270"/>
    <lineage>
        <taxon>Bacteria</taxon>
        <taxon>Pseudomonadati</taxon>
        <taxon>Pseudomonadota</taxon>
        <taxon>Gammaproteobacteria</taxon>
        <taxon>Moraxellales</taxon>
        <taxon>Moraxellaceae</taxon>
        <taxon>Acinetobacter</taxon>
    </lineage>
</organism>
<reference evidence="1 2" key="1">
    <citation type="submission" date="2019-08" db="EMBL/GenBank/DDBJ databases">
        <title>Five species of Acinetobacter isolated from floral nectar and animal pollinators.</title>
        <authorList>
            <person name="Hendry T.A."/>
        </authorList>
    </citation>
    <scope>NUCLEOTIDE SEQUENCE [LARGE SCALE GENOMIC DNA]</scope>
    <source>
        <strain evidence="1 2">MD18.27</strain>
    </source>
</reference>
<dbReference type="Proteomes" id="UP001339883">
    <property type="component" value="Unassembled WGS sequence"/>
</dbReference>
<comment type="caution">
    <text evidence="1">The sequence shown here is derived from an EMBL/GenBank/DDBJ whole genome shotgun (WGS) entry which is preliminary data.</text>
</comment>
<gene>
    <name evidence="1" type="ORF">I2F25_06635</name>
</gene>
<dbReference type="RefSeq" id="WP_195770879.1">
    <property type="nucleotide sequence ID" value="NZ_VTDN01000004.1"/>
</dbReference>
<dbReference type="EMBL" id="VTDN01000004">
    <property type="protein sequence ID" value="MEB5476723.1"/>
    <property type="molecule type" value="Genomic_DNA"/>
</dbReference>
<keyword evidence="2" id="KW-1185">Reference proteome</keyword>
<evidence type="ECO:0000313" key="2">
    <source>
        <dbReference type="Proteomes" id="UP001339883"/>
    </source>
</evidence>